<dbReference type="Proteomes" id="UP000013941">
    <property type="component" value="Chromosome"/>
</dbReference>
<protein>
    <submittedName>
        <fullName evidence="1">Uncharacterized protein</fullName>
    </submittedName>
</protein>
<accession>R4RW75</accession>
<organism evidence="1 3">
    <name type="scientific">Strawberry lethal yellows phytoplasma (CPA) str. NZSb11</name>
    <dbReference type="NCBI Taxonomy" id="980422"/>
    <lineage>
        <taxon>Bacteria</taxon>
        <taxon>Bacillati</taxon>
        <taxon>Mycoplasmatota</taxon>
        <taxon>Mollicutes</taxon>
        <taxon>Acholeplasmatales</taxon>
        <taxon>Acholeplasmataceae</taxon>
        <taxon>Candidatus Phytoplasma</taxon>
        <taxon>16SrXII (Stolbur group)</taxon>
    </lineage>
</organism>
<gene>
    <name evidence="1" type="ORF">SLY_0178</name>
    <name evidence="2" type="ORF">SLY_0589</name>
</gene>
<name>R4RW75_PHYAS</name>
<keyword evidence="3" id="KW-1185">Reference proteome</keyword>
<dbReference type="HOGENOM" id="CLU_206667_0_0_14"/>
<dbReference type="KEGG" id="nzs:SLY_0178"/>
<dbReference type="AlphaFoldDB" id="R4RW75"/>
<dbReference type="PATRIC" id="fig|980422.3.peg.168"/>
<evidence type="ECO:0000313" key="1">
    <source>
        <dbReference type="EMBL" id="AGL90102.1"/>
    </source>
</evidence>
<sequence>MIKKIIRRMNNMSDGMSEAFNGTYFKSRNSQTKKKTNKYNQTKGKWLNLDHPKKTFKNKKKLSKKRRKVMKELEEEIEKL</sequence>
<proteinExistence type="predicted"/>
<reference evidence="1 3" key="1">
    <citation type="journal article" date="2013" name="BMC Genomics">
        <title>Comparison of the complete genome sequence of two closely related isolates of 'Candidatus Phytoplasma australiense' reveals genome plasticity.</title>
        <authorList>
            <person name="Andersen M.T."/>
            <person name="Liefting L.W."/>
            <person name="Havukkala I."/>
            <person name="Beever R.E."/>
        </authorList>
    </citation>
    <scope>NUCLEOTIDE SEQUENCE [LARGE SCALE GENOMIC DNA]</scope>
    <source>
        <strain evidence="1 3">NZSb11</strain>
    </source>
</reference>
<evidence type="ECO:0000313" key="2">
    <source>
        <dbReference type="EMBL" id="AGL90506.1"/>
    </source>
</evidence>
<dbReference type="EMBL" id="CP002548">
    <property type="protein sequence ID" value="AGL90506.1"/>
    <property type="molecule type" value="Genomic_DNA"/>
</dbReference>
<dbReference type="KEGG" id="nzs:SLY_0589"/>
<evidence type="ECO:0000313" key="3">
    <source>
        <dbReference type="Proteomes" id="UP000013941"/>
    </source>
</evidence>
<dbReference type="EMBL" id="CP002548">
    <property type="protein sequence ID" value="AGL90102.1"/>
    <property type="molecule type" value="Genomic_DNA"/>
</dbReference>